<dbReference type="Proteomes" id="UP000253845">
    <property type="component" value="Unassembled WGS sequence"/>
</dbReference>
<accession>A0A370C9Y7</accession>
<proteinExistence type="predicted"/>
<reference evidence="1 2" key="1">
    <citation type="submission" date="2018-07" db="EMBL/GenBank/DDBJ databases">
        <title>Section-level genome sequencing of Aspergillus section Nigri to investigate inter- and intra-species variation.</title>
        <authorList>
            <consortium name="DOE Joint Genome Institute"/>
            <person name="Vesth T.C."/>
            <person name="Nybo J.L."/>
            <person name="Theobald S."/>
            <person name="Frisvad J.C."/>
            <person name="Larsen T.O."/>
            <person name="Nielsen K.F."/>
            <person name="Hoof J.B."/>
            <person name="Brandl J."/>
            <person name="Salamov A."/>
            <person name="Riley R."/>
            <person name="Gladden J.M."/>
            <person name="Phatale P."/>
            <person name="Nielsen M.T."/>
            <person name="Lyhne E.K."/>
            <person name="Kogle M.E."/>
            <person name="Strasser K."/>
            <person name="McDonnell E."/>
            <person name="Barry K."/>
            <person name="Clum A."/>
            <person name="Chen C."/>
            <person name="Nolan M."/>
            <person name="Sandor L."/>
            <person name="Kuo A."/>
            <person name="Lipzen A."/>
            <person name="Hainaut M."/>
            <person name="Drula E."/>
            <person name="Tsang A."/>
            <person name="Magnuson J.K."/>
            <person name="Henrissat B."/>
            <person name="Wiebenga A."/>
            <person name="Simmons B.A."/>
            <person name="Makela M.R."/>
            <person name="De vries R.P."/>
            <person name="Grigoriev I.V."/>
            <person name="Mortensen U.H."/>
            <person name="Baker S.E."/>
            <person name="Andersen M.R."/>
        </authorList>
    </citation>
    <scope>NUCLEOTIDE SEQUENCE [LARGE SCALE GENOMIC DNA]</scope>
    <source>
        <strain evidence="1 2">ATCC 13496</strain>
    </source>
</reference>
<name>A0A370C9Y7_ASPNG</name>
<sequence>MIWFCLTMGLIPYYCKDPVLWDLEPFIEMKLTGSLEVRLVEASIPPSMKIKAITLLPLRRSFHKYVPARLQVICCMDELNQCRYCRRQ</sequence>
<gene>
    <name evidence="1" type="ORF">M747DRAFT_135670</name>
</gene>
<organism evidence="1 2">
    <name type="scientific">Aspergillus niger ATCC 13496</name>
    <dbReference type="NCBI Taxonomy" id="1353008"/>
    <lineage>
        <taxon>Eukaryota</taxon>
        <taxon>Fungi</taxon>
        <taxon>Dikarya</taxon>
        <taxon>Ascomycota</taxon>
        <taxon>Pezizomycotina</taxon>
        <taxon>Eurotiomycetes</taxon>
        <taxon>Eurotiomycetidae</taxon>
        <taxon>Eurotiales</taxon>
        <taxon>Aspergillaceae</taxon>
        <taxon>Aspergillus</taxon>
        <taxon>Aspergillus subgen. Circumdati</taxon>
    </lineage>
</organism>
<evidence type="ECO:0000313" key="1">
    <source>
        <dbReference type="EMBL" id="RDH23949.1"/>
    </source>
</evidence>
<evidence type="ECO:0000313" key="2">
    <source>
        <dbReference type="Proteomes" id="UP000253845"/>
    </source>
</evidence>
<protein>
    <submittedName>
        <fullName evidence="1">Uncharacterized protein</fullName>
    </submittedName>
</protein>
<dbReference type="EMBL" id="KZ851903">
    <property type="protein sequence ID" value="RDH23949.1"/>
    <property type="molecule type" value="Genomic_DNA"/>
</dbReference>
<dbReference type="VEuPathDB" id="FungiDB:M747DRAFT_135670"/>
<dbReference type="AlphaFoldDB" id="A0A370C9Y7"/>